<feature type="compositionally biased region" description="Pro residues" evidence="5">
    <location>
        <begin position="386"/>
        <end position="399"/>
    </location>
</feature>
<dbReference type="SMART" id="SM00184">
    <property type="entry name" value="RING"/>
    <property type="match status" value="1"/>
</dbReference>
<keyword evidence="2 4" id="KW-0863">Zinc-finger</keyword>
<dbReference type="FunFam" id="3.30.40.10:FF:000110">
    <property type="entry name" value="E3 ubiquitin-protein ligase RNF34 isoform X1"/>
    <property type="match status" value="1"/>
</dbReference>
<dbReference type="GO" id="GO:0043161">
    <property type="term" value="P:proteasome-mediated ubiquitin-dependent protein catabolic process"/>
    <property type="evidence" value="ECO:0007669"/>
    <property type="project" value="TreeGrafter"/>
</dbReference>
<keyword evidence="3" id="KW-0862">Zinc</keyword>
<dbReference type="GO" id="GO:0070936">
    <property type="term" value="P:protein K48-linked ubiquitination"/>
    <property type="evidence" value="ECO:0007669"/>
    <property type="project" value="TreeGrafter"/>
</dbReference>
<evidence type="ECO:0000259" key="6">
    <source>
        <dbReference type="PROSITE" id="PS50089"/>
    </source>
</evidence>
<dbReference type="Proteomes" id="UP000268162">
    <property type="component" value="Unassembled WGS sequence"/>
</dbReference>
<evidence type="ECO:0000313" key="8">
    <source>
        <dbReference type="EMBL" id="RKP34401.1"/>
    </source>
</evidence>
<dbReference type="InterPro" id="IPR051728">
    <property type="entry name" value="RING-FYVE_E3_ubiquitin-ligase"/>
</dbReference>
<dbReference type="SMART" id="SM00064">
    <property type="entry name" value="FYVE"/>
    <property type="match status" value="1"/>
</dbReference>
<dbReference type="GO" id="GO:0005886">
    <property type="term" value="C:plasma membrane"/>
    <property type="evidence" value="ECO:0007669"/>
    <property type="project" value="TreeGrafter"/>
</dbReference>
<name>A0A4P9ZP40_9FUNG</name>
<dbReference type="InterPro" id="IPR001841">
    <property type="entry name" value="Znf_RING"/>
</dbReference>
<dbReference type="Gene3D" id="3.30.40.10">
    <property type="entry name" value="Zinc/RING finger domain, C3HC4 (zinc finger)"/>
    <property type="match status" value="2"/>
</dbReference>
<dbReference type="InterPro" id="IPR011011">
    <property type="entry name" value="Znf_FYVE_PHD"/>
</dbReference>
<evidence type="ECO:0008006" key="10">
    <source>
        <dbReference type="Google" id="ProtNLM"/>
    </source>
</evidence>
<dbReference type="GO" id="GO:1902042">
    <property type="term" value="P:negative regulation of extrinsic apoptotic signaling pathway via death domain receptors"/>
    <property type="evidence" value="ECO:0007669"/>
    <property type="project" value="TreeGrafter"/>
</dbReference>
<dbReference type="GO" id="GO:0005737">
    <property type="term" value="C:cytoplasm"/>
    <property type="evidence" value="ECO:0007669"/>
    <property type="project" value="TreeGrafter"/>
</dbReference>
<feature type="compositionally biased region" description="Low complexity" evidence="5">
    <location>
        <begin position="124"/>
        <end position="144"/>
    </location>
</feature>
<evidence type="ECO:0000256" key="4">
    <source>
        <dbReference type="PROSITE-ProRule" id="PRU00175"/>
    </source>
</evidence>
<evidence type="ECO:0000256" key="2">
    <source>
        <dbReference type="ARBA" id="ARBA00022771"/>
    </source>
</evidence>
<feature type="compositionally biased region" description="Low complexity" evidence="5">
    <location>
        <begin position="45"/>
        <end position="60"/>
    </location>
</feature>
<feature type="compositionally biased region" description="Polar residues" evidence="5">
    <location>
        <begin position="84"/>
        <end position="94"/>
    </location>
</feature>
<evidence type="ECO:0000259" key="7">
    <source>
        <dbReference type="PROSITE" id="PS50178"/>
    </source>
</evidence>
<evidence type="ECO:0000313" key="9">
    <source>
        <dbReference type="Proteomes" id="UP000268162"/>
    </source>
</evidence>
<gene>
    <name evidence="8" type="ORF">BJ085DRAFT_39307</name>
</gene>
<feature type="domain" description="RING-type" evidence="6">
    <location>
        <begin position="488"/>
        <end position="527"/>
    </location>
</feature>
<keyword evidence="1" id="KW-0479">Metal-binding</keyword>
<feature type="region of interest" description="Disordered" evidence="5">
    <location>
        <begin position="24"/>
        <end position="146"/>
    </location>
</feature>
<dbReference type="InterPro" id="IPR017455">
    <property type="entry name" value="Znf_FYVE-rel"/>
</dbReference>
<dbReference type="GO" id="GO:0061630">
    <property type="term" value="F:ubiquitin protein ligase activity"/>
    <property type="evidence" value="ECO:0007669"/>
    <property type="project" value="TreeGrafter"/>
</dbReference>
<dbReference type="Pfam" id="PF13920">
    <property type="entry name" value="zf-C3HC4_3"/>
    <property type="match status" value="1"/>
</dbReference>
<evidence type="ECO:0000256" key="5">
    <source>
        <dbReference type="SAM" id="MobiDB-lite"/>
    </source>
</evidence>
<dbReference type="GO" id="GO:0008270">
    <property type="term" value="F:zinc ion binding"/>
    <property type="evidence" value="ECO:0007669"/>
    <property type="project" value="UniProtKB-KW"/>
</dbReference>
<evidence type="ECO:0000256" key="1">
    <source>
        <dbReference type="ARBA" id="ARBA00022723"/>
    </source>
</evidence>
<feature type="region of interest" description="Disordered" evidence="5">
    <location>
        <begin position="367"/>
        <end position="421"/>
    </location>
</feature>
<feature type="domain" description="FYVE-type" evidence="7">
    <location>
        <begin position="189"/>
        <end position="246"/>
    </location>
</feature>
<dbReference type="InterPro" id="IPR013083">
    <property type="entry name" value="Znf_RING/FYVE/PHD"/>
</dbReference>
<dbReference type="AlphaFoldDB" id="A0A4P9ZP40"/>
<dbReference type="CDD" id="cd00065">
    <property type="entry name" value="FYVE_like_SF"/>
    <property type="match status" value="1"/>
</dbReference>
<proteinExistence type="predicted"/>
<dbReference type="CDD" id="cd16500">
    <property type="entry name" value="RING-HC_CARP"/>
    <property type="match status" value="1"/>
</dbReference>
<reference evidence="9" key="1">
    <citation type="journal article" date="2018" name="Nat. Microbiol.">
        <title>Leveraging single-cell genomics to expand the fungal tree of life.</title>
        <authorList>
            <person name="Ahrendt S.R."/>
            <person name="Quandt C.A."/>
            <person name="Ciobanu D."/>
            <person name="Clum A."/>
            <person name="Salamov A."/>
            <person name="Andreopoulos B."/>
            <person name="Cheng J.F."/>
            <person name="Woyke T."/>
            <person name="Pelin A."/>
            <person name="Henrissat B."/>
            <person name="Reynolds N.K."/>
            <person name="Benny G.L."/>
            <person name="Smith M.E."/>
            <person name="James T.Y."/>
            <person name="Grigoriev I.V."/>
        </authorList>
    </citation>
    <scope>NUCLEOTIDE SEQUENCE [LARGE SCALE GENOMIC DNA]</scope>
    <source>
        <strain evidence="9">RSA 468</strain>
    </source>
</reference>
<keyword evidence="9" id="KW-1185">Reference proteome</keyword>
<organism evidence="8 9">
    <name type="scientific">Dimargaris cristalligena</name>
    <dbReference type="NCBI Taxonomy" id="215637"/>
    <lineage>
        <taxon>Eukaryota</taxon>
        <taxon>Fungi</taxon>
        <taxon>Fungi incertae sedis</taxon>
        <taxon>Zoopagomycota</taxon>
        <taxon>Kickxellomycotina</taxon>
        <taxon>Dimargaritomycetes</taxon>
        <taxon>Dimargaritales</taxon>
        <taxon>Dimargaritaceae</taxon>
        <taxon>Dimargaris</taxon>
    </lineage>
</organism>
<feature type="compositionally biased region" description="Pro residues" evidence="5">
    <location>
        <begin position="406"/>
        <end position="420"/>
    </location>
</feature>
<dbReference type="PROSITE" id="PS50178">
    <property type="entry name" value="ZF_FYVE"/>
    <property type="match status" value="1"/>
</dbReference>
<protein>
    <recommendedName>
        <fullName evidence="10">FYVE zinc finger-domain-containing protein</fullName>
    </recommendedName>
</protein>
<sequence>MEPGVPETVFDDFPEPERTALRIALRPLKITGPEDTLDSDDPMASVTGSGTGRSSQSTTTNLFPDVRRTLTRFFSPSPSPSSPRWDNSRNATKNSSHINRESLSSSSSVQPPPLANARPQQLFSSTTTSTSTSTATSISPSTQSYVLTPEGQPLLAESRRRATAPGLTCRPPFIHTLPILKDPALYNACYGCGLSFNLLRPKHHCRNCGSVLCAACTPHRWLIPKFLYNDPAAPARVCAPCDRFLALGLLDAETLGNVPTRLLQAYARAYELPILGSGGGIGRRRGGLMEKAELAHLIHSAQPLADRYERAYRRNHIPIPCPRPAEAVVNDQTWSFTRPLTAAELEGMDSLIAQLYGNNFGAEHTSGDWEGFVPSATPPTSHRPTGPTPAHPRETPPPSSSSSTPAAPPAEPKPQPPPPTIAAIIANRMDIAQLPARQLKVILDEHYIDHRDVIEKSDLVQKVRTLVDNTRAELAEYTRDPDNNENSCRVCFDSLINSIILECGHMATCMDCAKRLQTSTNECPICRQRITRVVHVFKT</sequence>
<dbReference type="SUPFAM" id="SSF57850">
    <property type="entry name" value="RING/U-box"/>
    <property type="match status" value="1"/>
</dbReference>
<dbReference type="InterPro" id="IPR000306">
    <property type="entry name" value="Znf_FYVE"/>
</dbReference>
<dbReference type="SUPFAM" id="SSF57903">
    <property type="entry name" value="FYVE/PHD zinc finger"/>
    <property type="match status" value="1"/>
</dbReference>
<dbReference type="PROSITE" id="PS50089">
    <property type="entry name" value="ZF_RING_2"/>
    <property type="match status" value="1"/>
</dbReference>
<accession>A0A4P9ZP40</accession>
<dbReference type="Pfam" id="PF01363">
    <property type="entry name" value="FYVE"/>
    <property type="match status" value="1"/>
</dbReference>
<dbReference type="PANTHER" id="PTHR14879:SF15">
    <property type="entry name" value="E3 UBIQUITIN-PROTEIN LIGASE RIFIFYLIN-LIKE PROTEIN"/>
    <property type="match status" value="1"/>
</dbReference>
<evidence type="ECO:0000256" key="3">
    <source>
        <dbReference type="ARBA" id="ARBA00022833"/>
    </source>
</evidence>
<feature type="compositionally biased region" description="Low complexity" evidence="5">
    <location>
        <begin position="95"/>
        <end position="108"/>
    </location>
</feature>
<dbReference type="PANTHER" id="PTHR14879">
    <property type="entry name" value="CASPASE REGULATOR, RING FINGER DOMAIN-CONTAINING"/>
    <property type="match status" value="1"/>
</dbReference>
<dbReference type="EMBL" id="ML003219">
    <property type="protein sequence ID" value="RKP34401.1"/>
    <property type="molecule type" value="Genomic_DNA"/>
</dbReference>